<dbReference type="AlphaFoldDB" id="A0A395J1V4"/>
<dbReference type="OrthoDB" id="20689at2759"/>
<keyword evidence="10" id="KW-1185">Reference proteome</keyword>
<dbReference type="Gene3D" id="2.10.110.10">
    <property type="entry name" value="Cysteine Rich Protein"/>
    <property type="match status" value="2"/>
</dbReference>
<evidence type="ECO:0000256" key="4">
    <source>
        <dbReference type="ARBA" id="ARBA00022833"/>
    </source>
</evidence>
<feature type="compositionally biased region" description="Polar residues" evidence="7">
    <location>
        <begin position="1004"/>
        <end position="1013"/>
    </location>
</feature>
<dbReference type="SMART" id="SM00132">
    <property type="entry name" value="LIM"/>
    <property type="match status" value="2"/>
</dbReference>
<dbReference type="GO" id="GO:0030695">
    <property type="term" value="F:GTPase regulator activity"/>
    <property type="evidence" value="ECO:0007669"/>
    <property type="project" value="UniProtKB-ARBA"/>
</dbReference>
<keyword evidence="5" id="KW-0539">Nucleus</keyword>
<dbReference type="InterPro" id="IPR001781">
    <property type="entry name" value="Znf_LIM"/>
</dbReference>
<protein>
    <recommendedName>
        <fullName evidence="8">LIM zinc-binding domain-containing protein</fullName>
    </recommendedName>
</protein>
<evidence type="ECO:0000313" key="9">
    <source>
        <dbReference type="EMBL" id="RAL66452.1"/>
    </source>
</evidence>
<comment type="subcellular location">
    <subcellularLocation>
        <location evidence="1">Nucleus</location>
    </subcellularLocation>
</comment>
<proteinExistence type="predicted"/>
<dbReference type="Pfam" id="PF00412">
    <property type="entry name" value="LIM"/>
    <property type="match status" value="1"/>
</dbReference>
<dbReference type="EMBL" id="QKRW01000006">
    <property type="protein sequence ID" value="RAL66452.1"/>
    <property type="molecule type" value="Genomic_DNA"/>
</dbReference>
<feature type="domain" description="LIM zinc-binding" evidence="8">
    <location>
        <begin position="92"/>
        <end position="156"/>
    </location>
</feature>
<dbReference type="GO" id="GO:0005634">
    <property type="term" value="C:nucleus"/>
    <property type="evidence" value="ECO:0007669"/>
    <property type="project" value="UniProtKB-SubCell"/>
</dbReference>
<reference evidence="9 10" key="1">
    <citation type="submission" date="2018-06" db="EMBL/GenBank/DDBJ databases">
        <title>Genome Sequence of the Brown Rot Fungal Pathogen Monilinia fructigena.</title>
        <authorList>
            <person name="Landi L."/>
            <person name="De Miccolis Angelini R.M."/>
            <person name="Pollastro S."/>
            <person name="Abate D."/>
            <person name="Faretra F."/>
            <person name="Romanazzi G."/>
        </authorList>
    </citation>
    <scope>NUCLEOTIDE SEQUENCE [LARGE SCALE GENOMIC DNA]</scope>
    <source>
        <strain evidence="9 10">Mfrg269</strain>
    </source>
</reference>
<dbReference type="PANTHER" id="PTHR24215:SF10">
    <property type="entry name" value="RHO-GTPASE-ACTIVATING PROTEIN LRG1"/>
    <property type="match status" value="1"/>
</dbReference>
<evidence type="ECO:0000256" key="3">
    <source>
        <dbReference type="ARBA" id="ARBA00022737"/>
    </source>
</evidence>
<dbReference type="Proteomes" id="UP000249056">
    <property type="component" value="Unassembled WGS sequence"/>
</dbReference>
<feature type="region of interest" description="Disordered" evidence="7">
    <location>
        <begin position="922"/>
        <end position="1024"/>
    </location>
</feature>
<dbReference type="CDD" id="cd09393">
    <property type="entry name" value="LIM3_Lrg1p_like"/>
    <property type="match status" value="1"/>
</dbReference>
<evidence type="ECO:0000256" key="1">
    <source>
        <dbReference type="ARBA" id="ARBA00004123"/>
    </source>
</evidence>
<dbReference type="InterPro" id="IPR000198">
    <property type="entry name" value="RhoGAP_dom"/>
</dbReference>
<dbReference type="Pfam" id="PF00620">
    <property type="entry name" value="RhoGAP"/>
    <property type="match status" value="1"/>
</dbReference>
<comment type="caution">
    <text evidence="9">The sequence shown here is derived from an EMBL/GenBank/DDBJ whole genome shotgun (WGS) entry which is preliminary data.</text>
</comment>
<feature type="region of interest" description="Disordered" evidence="7">
    <location>
        <begin position="486"/>
        <end position="564"/>
    </location>
</feature>
<feature type="compositionally biased region" description="Basic and acidic residues" evidence="7">
    <location>
        <begin position="544"/>
        <end position="557"/>
    </location>
</feature>
<feature type="domain" description="LIM zinc-binding" evidence="8">
    <location>
        <begin position="390"/>
        <end position="453"/>
    </location>
</feature>
<evidence type="ECO:0000256" key="6">
    <source>
        <dbReference type="PROSITE-ProRule" id="PRU00125"/>
    </source>
</evidence>
<feature type="compositionally biased region" description="Basic and acidic residues" evidence="7">
    <location>
        <begin position="17"/>
        <end position="34"/>
    </location>
</feature>
<feature type="compositionally biased region" description="Basic and acidic residues" evidence="7">
    <location>
        <begin position="925"/>
        <end position="939"/>
    </location>
</feature>
<keyword evidence="2 6" id="KW-0479">Metal-binding</keyword>
<keyword evidence="3" id="KW-0677">Repeat</keyword>
<keyword evidence="6" id="KW-0440">LIM domain</keyword>
<dbReference type="PROSITE" id="PS50023">
    <property type="entry name" value="LIM_DOMAIN_2"/>
    <property type="match status" value="2"/>
</dbReference>
<dbReference type="InterPro" id="IPR008936">
    <property type="entry name" value="Rho_GTPase_activation_prot"/>
</dbReference>
<accession>A0A395J1V4</accession>
<evidence type="ECO:0000256" key="2">
    <source>
        <dbReference type="ARBA" id="ARBA00022723"/>
    </source>
</evidence>
<dbReference type="SUPFAM" id="SSF57716">
    <property type="entry name" value="Glucocorticoid receptor-like (DNA-binding domain)"/>
    <property type="match status" value="1"/>
</dbReference>
<dbReference type="GO" id="GO:0030036">
    <property type="term" value="P:actin cytoskeleton organization"/>
    <property type="evidence" value="ECO:0007669"/>
    <property type="project" value="TreeGrafter"/>
</dbReference>
<dbReference type="CDD" id="cd09391">
    <property type="entry name" value="LIM1_Lrg1p_like"/>
    <property type="match status" value="1"/>
</dbReference>
<gene>
    <name evidence="9" type="ORF">DID88_006142</name>
</gene>
<name>A0A395J1V4_9HELO</name>
<dbReference type="PANTHER" id="PTHR24215">
    <property type="entry name" value="RHO-GTPASE-ACTIVATING PROTEIN LRG1"/>
    <property type="match status" value="1"/>
</dbReference>
<dbReference type="GO" id="GO:0005737">
    <property type="term" value="C:cytoplasm"/>
    <property type="evidence" value="ECO:0007669"/>
    <property type="project" value="TreeGrafter"/>
</dbReference>
<dbReference type="FunFam" id="2.10.110.10:FF:000112">
    <property type="entry name" value="Rho GTPase activator (Lrg11)"/>
    <property type="match status" value="1"/>
</dbReference>
<dbReference type="PROSITE" id="PS00478">
    <property type="entry name" value="LIM_DOMAIN_1"/>
    <property type="match status" value="2"/>
</dbReference>
<feature type="compositionally biased region" description="Basic and acidic residues" evidence="7">
    <location>
        <begin position="63"/>
        <end position="78"/>
    </location>
</feature>
<feature type="region of interest" description="Disordered" evidence="7">
    <location>
        <begin position="1"/>
        <end position="89"/>
    </location>
</feature>
<feature type="region of interest" description="Disordered" evidence="7">
    <location>
        <begin position="571"/>
        <end position="590"/>
    </location>
</feature>
<dbReference type="GO" id="GO:0007165">
    <property type="term" value="P:signal transduction"/>
    <property type="evidence" value="ECO:0007669"/>
    <property type="project" value="InterPro"/>
</dbReference>
<sequence>MGPQSEAGPYAEGENYDPTHSDDGGRLTTERDITMQDQHLPKPNGPDRRMNASPANSAGGRDGPLRDGNRRPSMERTRSRTRTGRTGSGSLRLCKKCGEPLTGQFVRALGGTFHLDCFRCRDCGQIVASKFFPVDDENGEGQYPLCETDYFRRLDLICHQFITSMMDKFTAITIIRRGFAQRCNGCQTAILKQFVEIFRNGQNQHWHPECYMIHKFWNVRLASPQDVQEVQQELDDTTDEEGRNAVRIEEERMEEKGLQDLECTINIRRVLCGLYIGHASTWLSYSREAKLLCKKIVAFFSLLSKTQETGVRKLGVTQELLALVTGLAHYLKLLIRICLQGALKVERDQKDPEGLHQFLDDLGDMEAIKNDERSLEATTGTPGLSAPNSDSCIKCQKPIEDECARFEERRCHLACLQCSNCERDLAQKFEDIRFNDIEQRVYCNDCQGPAPDVISGFVRVTRLQQYVFLLRVALARLLEILRTKGTLPHTSDDPNLNGYDSSEGHKVPSDGDPPMLRSEARSKSFGGPVDENPRESSYENTLNDVRRLRSTRMDKHLSSTIKKARTSRIMDGVDNKRPGSAGSDSRNNEFQVVEDRDGNGESRTELMFGHQDALTLDDIPRIVAAEQAKEQRPNAYKHARHELFRTSITEPKLINGHQRTFSAGNDLDAQTQRQQQQRVTGKKYFSELSALEYFIVRHVAVIAMQPLLDGHFTMEELLNLIETRKPTFWGKMGKAFKNDGKKDKRYLPYHLMLSLKRMVLNQQIGPGALKIPLVDDAIAAMRKMDLSVEGVFRKNPKLKRKLNKEIDQGGVHRDCLEILCSFFNWVASFHQVDEESGSKMDTHNLATVIAPNIIYTNAKSPVDDNFLAIEVVHTLIECNEQMCEVPEDLQSILNDPILFNNTSDITTKEILKRYGDISATGGVRHQVETTEASGHREGSGRPLAPVVTRVDVDPAHPPWQKESSVRHVQDAPVPQSGYNQNTPPSQQWQGGEGAELQPPPATYREQQNRTPDNSHGHGHGGESG</sequence>
<evidence type="ECO:0000259" key="8">
    <source>
        <dbReference type="PROSITE" id="PS50023"/>
    </source>
</evidence>
<dbReference type="SUPFAM" id="SSF48350">
    <property type="entry name" value="GTPase activation domain, GAP"/>
    <property type="match status" value="1"/>
</dbReference>
<feature type="compositionally biased region" description="Polar residues" evidence="7">
    <location>
        <begin position="976"/>
        <end position="989"/>
    </location>
</feature>
<keyword evidence="4 6" id="KW-0862">Zinc</keyword>
<organism evidence="9 10">
    <name type="scientific">Monilinia fructigena</name>
    <dbReference type="NCBI Taxonomy" id="38457"/>
    <lineage>
        <taxon>Eukaryota</taxon>
        <taxon>Fungi</taxon>
        <taxon>Dikarya</taxon>
        <taxon>Ascomycota</taxon>
        <taxon>Pezizomycotina</taxon>
        <taxon>Leotiomycetes</taxon>
        <taxon>Helotiales</taxon>
        <taxon>Sclerotiniaceae</taxon>
        <taxon>Monilinia</taxon>
    </lineage>
</organism>
<dbReference type="Gene3D" id="1.10.555.10">
    <property type="entry name" value="Rho GTPase activation protein"/>
    <property type="match status" value="1"/>
</dbReference>
<dbReference type="GO" id="GO:0046872">
    <property type="term" value="F:metal ion binding"/>
    <property type="evidence" value="ECO:0007669"/>
    <property type="project" value="UniProtKB-KW"/>
</dbReference>
<evidence type="ECO:0000256" key="7">
    <source>
        <dbReference type="SAM" id="MobiDB-lite"/>
    </source>
</evidence>
<evidence type="ECO:0000256" key="5">
    <source>
        <dbReference type="ARBA" id="ARBA00023242"/>
    </source>
</evidence>
<evidence type="ECO:0000313" key="10">
    <source>
        <dbReference type="Proteomes" id="UP000249056"/>
    </source>
</evidence>